<reference evidence="1 2" key="1">
    <citation type="submission" date="2020-12" db="EMBL/GenBank/DDBJ databases">
        <title>FDA dAtabase for Regulatory Grade micrObial Sequences (FDA-ARGOS): Supporting development and validation of Infectious Disease Dx tests.</title>
        <authorList>
            <person name="Nelson B."/>
            <person name="Plummer A."/>
            <person name="Tallon L."/>
            <person name="Sadzewicz L."/>
            <person name="Zhao X."/>
            <person name="Boylan J."/>
            <person name="Ott S."/>
            <person name="Bowen H."/>
            <person name="Vavikolanu K."/>
            <person name="Mehta A."/>
            <person name="Aluvathingal J."/>
            <person name="Nadendla S."/>
            <person name="Myers T."/>
            <person name="Yan Y."/>
            <person name="Sichtig H."/>
        </authorList>
    </citation>
    <scope>NUCLEOTIDE SEQUENCE [LARGE SCALE GENOMIC DNA]</scope>
    <source>
        <strain evidence="1 2">FDAARGOS_1049</strain>
        <plasmid evidence="1 2">unnamed</plasmid>
    </source>
</reference>
<gene>
    <name evidence="1" type="ORF">I6I06_28835</name>
</gene>
<keyword evidence="2" id="KW-1185">Reference proteome</keyword>
<dbReference type="EMBL" id="CP066077">
    <property type="protein sequence ID" value="QQC67985.1"/>
    <property type="molecule type" value="Genomic_DNA"/>
</dbReference>
<accession>A0A7T4TCX6</accession>
<geneLocation type="plasmid" evidence="1 2">
    <name>unnamed</name>
</geneLocation>
<keyword evidence="1" id="KW-0614">Plasmid</keyword>
<proteinExistence type="predicted"/>
<protein>
    <submittedName>
        <fullName evidence="1">Uncharacterized protein</fullName>
    </submittedName>
</protein>
<name>A0A7T4TCX6_9BURK</name>
<evidence type="ECO:0000313" key="2">
    <source>
        <dbReference type="Proteomes" id="UP000595610"/>
    </source>
</evidence>
<evidence type="ECO:0000313" key="1">
    <source>
        <dbReference type="EMBL" id="QQC67985.1"/>
    </source>
</evidence>
<organism evidence="1 2">
    <name type="scientific">Paraburkholderia ginsengisoli</name>
    <dbReference type="NCBI Taxonomy" id="311231"/>
    <lineage>
        <taxon>Bacteria</taxon>
        <taxon>Pseudomonadati</taxon>
        <taxon>Pseudomonadota</taxon>
        <taxon>Betaproteobacteria</taxon>
        <taxon>Burkholderiales</taxon>
        <taxon>Burkholderiaceae</taxon>
        <taxon>Paraburkholderia</taxon>
    </lineage>
</organism>
<sequence length="277" mass="31203">MTVIKRFRFLHHFILTPASRQPDSAVLNHQPYAQVVIPPHETAVLSTAGDTQRDHHIQVIAQQGRRAWQRTSGYNLRNYAELAMLRYKRIFGSTMKAPCLSDRTKKTRANGGSSYRWPWPFFRTFTILEKYPLRICSCSPLSRLSTRIISSDLFSGANVKIPRDLSTATGSIVAASDHGTPPPSWRADAESICRKPGRSIPLTFKHCSKKRIMNRVIRGYIEQKALDLRAAVLRTGQNKRKSGNCMNGSQESSADDDGYLRDLLRALGHDAHRSNGN</sequence>
<dbReference type="RefSeq" id="WP_198488142.1">
    <property type="nucleotide sequence ID" value="NZ_CP066077.1"/>
</dbReference>
<dbReference type="KEGG" id="pgis:I6I06_28835"/>
<dbReference type="AlphaFoldDB" id="A0A7T4TCX6"/>
<dbReference type="Proteomes" id="UP000595610">
    <property type="component" value="Plasmid unnamed"/>
</dbReference>